<dbReference type="EMBL" id="MG011690">
    <property type="protein sequence ID" value="AVK76133.1"/>
    <property type="molecule type" value="Genomic_DNA"/>
</dbReference>
<dbReference type="GeneID" id="36842846"/>
<dbReference type="KEGG" id="vg:36842846"/>
<evidence type="ECO:0000313" key="1">
    <source>
        <dbReference type="EMBL" id="AVK76133.1"/>
    </source>
</evidence>
<accession>A0A2U7UCH2</accession>
<dbReference type="RefSeq" id="YP_009482136.1">
    <property type="nucleotide sequence ID" value="NC_037666.1"/>
</dbReference>
<reference evidence="1" key="1">
    <citation type="journal article" date="2018" name="Nat. Commun.">
        <title>Diversity and evolution of the emerging Pandoraviridae family.</title>
        <authorList>
            <person name="Legendre M."/>
            <person name="Fabre E."/>
            <person name="Poirot O."/>
            <person name="Jeudy S."/>
            <person name="Lartigue A."/>
            <person name="Alempic J.M."/>
            <person name="Beucher L."/>
            <person name="Philippe N."/>
            <person name="Bertaux L."/>
            <person name="Christo-Foroux E."/>
            <person name="Labadie K."/>
            <person name="Coute Y."/>
            <person name="Abergel C."/>
            <person name="Claverie J.M."/>
        </authorList>
    </citation>
    <scope>NUCLEOTIDE SEQUENCE [LARGE SCALE GENOMIC DNA]</scope>
    <source>
        <strain evidence="1">Neocaledonia</strain>
    </source>
</reference>
<sequence>MDIIDDTTAPSLDDDHPRHLDHSACTVWYTIEPQPGQLPNALWATAETDGRCHFHASAGSRVQLVERLKERAALCGCASPTLARDAP</sequence>
<protein>
    <submittedName>
        <fullName evidence="1">Uncharacterized protein</fullName>
    </submittedName>
</protein>
<proteinExistence type="predicted"/>
<dbReference type="Proteomes" id="UP000249287">
    <property type="component" value="Segment"/>
</dbReference>
<gene>
    <name evidence="1" type="ORF">pneo_cds_526</name>
</gene>
<name>A0A2U7UCH2_9VIRU</name>
<organism evidence="1">
    <name type="scientific">Pandoravirus neocaledonia</name>
    <dbReference type="NCBI Taxonomy" id="2107708"/>
    <lineage>
        <taxon>Viruses</taxon>
        <taxon>Pandoravirus</taxon>
    </lineage>
</organism>